<evidence type="ECO:0000313" key="1">
    <source>
        <dbReference type="EMBL" id="PPK37597.1"/>
    </source>
</evidence>
<organism evidence="1 2">
    <name type="scientific">Pseudomonas laurylsulfatiphila</name>
    <dbReference type="NCBI Taxonomy" id="2011015"/>
    <lineage>
        <taxon>Bacteria</taxon>
        <taxon>Pseudomonadati</taxon>
        <taxon>Pseudomonadota</taxon>
        <taxon>Gammaproteobacteria</taxon>
        <taxon>Pseudomonadales</taxon>
        <taxon>Pseudomonadaceae</taxon>
        <taxon>Pseudomonas</taxon>
    </lineage>
</organism>
<reference evidence="2" key="1">
    <citation type="submission" date="2017-06" db="EMBL/GenBank/DDBJ databases">
        <authorList>
            <person name="Furmanczyk E.M."/>
        </authorList>
    </citation>
    <scope>NUCLEOTIDE SEQUENCE [LARGE SCALE GENOMIC DNA]</scope>
    <source>
        <strain evidence="2">AP3_16</strain>
    </source>
</reference>
<gene>
    <name evidence="1" type="ORF">CD175_15070</name>
</gene>
<dbReference type="RefSeq" id="WP_104449564.1">
    <property type="nucleotide sequence ID" value="NZ_NIRS01000004.1"/>
</dbReference>
<comment type="caution">
    <text evidence="1">The sequence shown here is derived from an EMBL/GenBank/DDBJ whole genome shotgun (WGS) entry which is preliminary data.</text>
</comment>
<evidence type="ECO:0000313" key="2">
    <source>
        <dbReference type="Proteomes" id="UP000238541"/>
    </source>
</evidence>
<name>A0A2S6FJI2_9PSED</name>
<dbReference type="EMBL" id="NIRS01000004">
    <property type="protein sequence ID" value="PPK37597.1"/>
    <property type="molecule type" value="Genomic_DNA"/>
</dbReference>
<accession>A0A2S6FJI2</accession>
<dbReference type="AlphaFoldDB" id="A0A2S6FJI2"/>
<keyword evidence="2" id="KW-1185">Reference proteome</keyword>
<proteinExistence type="predicted"/>
<dbReference type="Proteomes" id="UP000238541">
    <property type="component" value="Unassembled WGS sequence"/>
</dbReference>
<protein>
    <submittedName>
        <fullName evidence="1">Uncharacterized protein</fullName>
    </submittedName>
</protein>
<sequence length="60" mass="6981">MFHHQPKRHPSNTNLKLHYSNEYRGFAVQQLAHGPLIENYLEPGLETLLRCLSEQAHEVS</sequence>